<evidence type="ECO:0000256" key="3">
    <source>
        <dbReference type="HAMAP-Rule" id="MF_01241"/>
    </source>
</evidence>
<dbReference type="EMBL" id="JAJODE010000065">
    <property type="protein sequence ID" value="MCD4840272.1"/>
    <property type="molecule type" value="Genomic_DNA"/>
</dbReference>
<keyword evidence="1 3" id="KW-0378">Hydrolase</keyword>
<keyword evidence="6" id="KW-1185">Reference proteome</keyword>
<keyword evidence="2 3" id="KW-0119">Carbohydrate metabolism</keyword>
<evidence type="ECO:0000256" key="2">
    <source>
        <dbReference type="ARBA" id="ARBA00023277"/>
    </source>
</evidence>
<feature type="domain" description="Glucosamine/galactosamine-6-phosphate isomerase" evidence="4">
    <location>
        <begin position="10"/>
        <end position="224"/>
    </location>
</feature>
<dbReference type="PANTHER" id="PTHR11280:SF5">
    <property type="entry name" value="GLUCOSAMINE-6-PHOSPHATE ISOMERASE"/>
    <property type="match status" value="1"/>
</dbReference>
<gene>
    <name evidence="3 5" type="primary">nagB</name>
    <name evidence="5" type="ORF">LRS37_15665</name>
</gene>
<reference evidence="5 6" key="1">
    <citation type="journal article" date="2023" name="Antonie Van Leeuwenhoek">
        <title>Unveiling the genomic potential of a novel thermostable glycoside hydrolases producing Neobacillus sedimentimangrovi UE25.</title>
        <authorList>
            <person name="Ejaz U."/>
            <person name="Saleem F."/>
            <person name="Rashid R."/>
            <person name="Hasan K.A."/>
            <person name="Syed M.N."/>
            <person name="Sohail M."/>
        </authorList>
    </citation>
    <scope>NUCLEOTIDE SEQUENCE [LARGE SCALE GENOMIC DNA]</scope>
    <source>
        <strain evidence="5 6">UE25</strain>
    </source>
</reference>
<dbReference type="RefSeq" id="WP_038540078.1">
    <property type="nucleotide sequence ID" value="NZ_JAJODE010000065.1"/>
</dbReference>
<feature type="active site" description="Proton acceptor; for enolization step" evidence="3">
    <location>
        <position position="67"/>
    </location>
</feature>
<sequence>MKLIEVKDYNEMSQKAAEYIIEKVRNHPRINLGLATGGTPVGTYKILIEDHQKNGTSYQEVTTFNLDEYIGLSGNNPNSYRYFMNEKLFNHLDINKNNTFIPSGVAEDIQTECLRYEQLIAQHGGVDLQILGIGQNGHIGFNEPGTSFESNTHVVDLAPSTIKANARFFDNEEEVPTKAITMGIATIMKSKEILLLVSGESKNDAMHKLWNGEVTESFPASILKNHPYVTIIADQAAVAGLKIHS</sequence>
<dbReference type="SUPFAM" id="SSF100950">
    <property type="entry name" value="NagB/RpiA/CoA transferase-like"/>
    <property type="match status" value="1"/>
</dbReference>
<comment type="pathway">
    <text evidence="3">Amino-sugar metabolism; N-acetylneuraminate degradation; D-fructose 6-phosphate from N-acetylneuraminate: step 5/5.</text>
</comment>
<dbReference type="InterPro" id="IPR004547">
    <property type="entry name" value="Glucosamine6P_isomerase"/>
</dbReference>
<feature type="active site" description="For ring-opening step" evidence="3">
    <location>
        <position position="143"/>
    </location>
</feature>
<dbReference type="CDD" id="cd01399">
    <property type="entry name" value="GlcN6P_deaminase"/>
    <property type="match status" value="1"/>
</dbReference>
<dbReference type="InterPro" id="IPR037171">
    <property type="entry name" value="NagB/RpiA_transferase-like"/>
</dbReference>
<dbReference type="Pfam" id="PF01182">
    <property type="entry name" value="Glucosamine_iso"/>
    <property type="match status" value="1"/>
</dbReference>
<dbReference type="InterPro" id="IPR006148">
    <property type="entry name" value="Glc/Gal-6P_isomerase"/>
</dbReference>
<name>A0ABS8QLV2_9BACI</name>
<evidence type="ECO:0000259" key="4">
    <source>
        <dbReference type="Pfam" id="PF01182"/>
    </source>
</evidence>
<evidence type="ECO:0000313" key="5">
    <source>
        <dbReference type="EMBL" id="MCD4840272.1"/>
    </source>
</evidence>
<dbReference type="HAMAP" id="MF_01241">
    <property type="entry name" value="GlcN6P_deamin"/>
    <property type="match status" value="1"/>
</dbReference>
<protein>
    <recommendedName>
        <fullName evidence="3">Glucosamine-6-phosphate deaminase</fullName>
        <ecNumber evidence="3">3.5.99.6</ecNumber>
    </recommendedName>
    <alternativeName>
        <fullName evidence="3">GlcN6P deaminase</fullName>
        <shortName evidence="3">GNPDA</shortName>
    </alternativeName>
    <alternativeName>
        <fullName evidence="3">Glucosamine-6-phosphate isomerase</fullName>
    </alternativeName>
</protein>
<comment type="caution">
    <text evidence="3">Lacks conserved residue(s) required for the propagation of feature annotation.</text>
</comment>
<feature type="active site" description="For ring-opening step" evidence="3">
    <location>
        <position position="136"/>
    </location>
</feature>
<dbReference type="PROSITE" id="PS01161">
    <property type="entry name" value="GLC_GALNAC_ISOMERASE"/>
    <property type="match status" value="1"/>
</dbReference>
<organism evidence="5 6">
    <name type="scientific">Neobacillus sedimentimangrovi</name>
    <dbReference type="NCBI Taxonomy" id="2699460"/>
    <lineage>
        <taxon>Bacteria</taxon>
        <taxon>Bacillati</taxon>
        <taxon>Bacillota</taxon>
        <taxon>Bacilli</taxon>
        <taxon>Bacillales</taxon>
        <taxon>Bacillaceae</taxon>
        <taxon>Neobacillus</taxon>
    </lineage>
</organism>
<comment type="similarity">
    <text evidence="3">Belongs to the glucosamine/galactosamine-6-phosphate isomerase family. NagB subfamily.</text>
</comment>
<comment type="caution">
    <text evidence="5">The sequence shown here is derived from an EMBL/GenBank/DDBJ whole genome shotgun (WGS) entry which is preliminary data.</text>
</comment>
<dbReference type="EC" id="3.5.99.6" evidence="3"/>
<evidence type="ECO:0000256" key="1">
    <source>
        <dbReference type="ARBA" id="ARBA00022801"/>
    </source>
</evidence>
<dbReference type="Proteomes" id="UP001162836">
    <property type="component" value="Unassembled WGS sequence"/>
</dbReference>
<evidence type="ECO:0000313" key="6">
    <source>
        <dbReference type="Proteomes" id="UP001162836"/>
    </source>
</evidence>
<comment type="catalytic activity">
    <reaction evidence="3">
        <text>alpha-D-glucosamine 6-phosphate + H2O = beta-D-fructose 6-phosphate + NH4(+)</text>
        <dbReference type="Rhea" id="RHEA:12172"/>
        <dbReference type="ChEBI" id="CHEBI:15377"/>
        <dbReference type="ChEBI" id="CHEBI:28938"/>
        <dbReference type="ChEBI" id="CHEBI:57634"/>
        <dbReference type="ChEBI" id="CHEBI:75989"/>
        <dbReference type="EC" id="3.5.99.6"/>
    </reaction>
</comment>
<feature type="active site" description="Proton acceptor; for ring-opening step" evidence="3">
    <location>
        <position position="138"/>
    </location>
</feature>
<dbReference type="PANTHER" id="PTHR11280">
    <property type="entry name" value="GLUCOSAMINE-6-PHOSPHATE ISOMERASE"/>
    <property type="match status" value="1"/>
</dbReference>
<dbReference type="GO" id="GO:0004342">
    <property type="term" value="F:glucosamine-6-phosphate deaminase activity"/>
    <property type="evidence" value="ECO:0007669"/>
    <property type="project" value="UniProtKB-EC"/>
</dbReference>
<dbReference type="NCBIfam" id="TIGR00502">
    <property type="entry name" value="nagB"/>
    <property type="match status" value="1"/>
</dbReference>
<accession>A0ABS8QLV2</accession>
<comment type="function">
    <text evidence="3">Catalyzes the reversible isomerization-deamination of glucosamine 6-phosphate (GlcN6P) to form fructose 6-phosphate (Fru6P) and ammonium ion.</text>
</comment>
<proteinExistence type="inferred from homology"/>
<dbReference type="InterPro" id="IPR018321">
    <property type="entry name" value="Glucosamine6P_isomerase_CS"/>
</dbReference>
<dbReference type="Gene3D" id="3.40.50.1360">
    <property type="match status" value="1"/>
</dbReference>